<dbReference type="AlphaFoldDB" id="A0A7R8D3W0"/>
<gene>
    <name evidence="6" type="ORF">LSAA_13585</name>
</gene>
<dbReference type="SUPFAM" id="SSF54631">
    <property type="entry name" value="CBS-domain pair"/>
    <property type="match status" value="1"/>
</dbReference>
<dbReference type="PROSITE" id="PS51371">
    <property type="entry name" value="CBS"/>
    <property type="match status" value="1"/>
</dbReference>
<sequence length="171" mass="19605">MNHSPYTVNVDMSAENVYRLFRLVALRHLVVINNDGEAVGIITRKNLAIVHHEEVKRVSLKSIEWILSKALLNWREVPHEQSQRHGEWDGCPTFKSISGCSTGDISAYKRGFFCDDLAIKYPLLDNTISIVECFIIWVCYCYCHNPHSGMATSLPLHDKSSQNWKNPLDIY</sequence>
<proteinExistence type="predicted"/>
<reference evidence="6" key="1">
    <citation type="submission" date="2021-02" db="EMBL/GenBank/DDBJ databases">
        <authorList>
            <person name="Bekaert M."/>
        </authorList>
    </citation>
    <scope>NUCLEOTIDE SEQUENCE</scope>
    <source>
        <strain evidence="6">IoA-00</strain>
    </source>
</reference>
<keyword evidence="1" id="KW-0813">Transport</keyword>
<dbReference type="InterPro" id="IPR051280">
    <property type="entry name" value="Cl-channel/antiporter"/>
</dbReference>
<dbReference type="EMBL" id="HG994587">
    <property type="protein sequence ID" value="CAF3020302.1"/>
    <property type="molecule type" value="Genomic_DNA"/>
</dbReference>
<dbReference type="GO" id="GO:0015108">
    <property type="term" value="F:chloride transmembrane transporter activity"/>
    <property type="evidence" value="ECO:0007669"/>
    <property type="project" value="TreeGrafter"/>
</dbReference>
<evidence type="ECO:0000313" key="7">
    <source>
        <dbReference type="Proteomes" id="UP000675881"/>
    </source>
</evidence>
<evidence type="ECO:0000256" key="3">
    <source>
        <dbReference type="ARBA" id="ARBA00023065"/>
    </source>
</evidence>
<accession>A0A7R8D3W0</accession>
<evidence type="ECO:0000256" key="2">
    <source>
        <dbReference type="ARBA" id="ARBA00022737"/>
    </source>
</evidence>
<keyword evidence="2" id="KW-0677">Repeat</keyword>
<keyword evidence="3" id="KW-0406">Ion transport</keyword>
<evidence type="ECO:0000256" key="5">
    <source>
        <dbReference type="ARBA" id="ARBA00023214"/>
    </source>
</evidence>
<dbReference type="PANTHER" id="PTHR11689">
    <property type="entry name" value="CHLORIDE CHANNEL PROTEIN CLC FAMILY MEMBER"/>
    <property type="match status" value="1"/>
</dbReference>
<name>A0A7R8D3W0_LEPSM</name>
<protein>
    <submittedName>
        <fullName evidence="6">CLCN7</fullName>
    </submittedName>
</protein>
<keyword evidence="5" id="KW-0868">Chloride</keyword>
<dbReference type="Proteomes" id="UP000675881">
    <property type="component" value="Chromosome 8"/>
</dbReference>
<dbReference type="InterPro" id="IPR000644">
    <property type="entry name" value="CBS_dom"/>
</dbReference>
<dbReference type="Gene3D" id="3.10.580.10">
    <property type="entry name" value="CBS-domain"/>
    <property type="match status" value="1"/>
</dbReference>
<evidence type="ECO:0000256" key="4">
    <source>
        <dbReference type="ARBA" id="ARBA00023122"/>
    </source>
</evidence>
<organism evidence="6 7">
    <name type="scientific">Lepeophtheirus salmonis</name>
    <name type="common">Salmon louse</name>
    <name type="synonym">Caligus salmonis</name>
    <dbReference type="NCBI Taxonomy" id="72036"/>
    <lineage>
        <taxon>Eukaryota</taxon>
        <taxon>Metazoa</taxon>
        <taxon>Ecdysozoa</taxon>
        <taxon>Arthropoda</taxon>
        <taxon>Crustacea</taxon>
        <taxon>Multicrustacea</taxon>
        <taxon>Hexanauplia</taxon>
        <taxon>Copepoda</taxon>
        <taxon>Siphonostomatoida</taxon>
        <taxon>Caligidae</taxon>
        <taxon>Lepeophtheirus</taxon>
    </lineage>
</organism>
<keyword evidence="7" id="KW-1185">Reference proteome</keyword>
<dbReference type="InterPro" id="IPR046342">
    <property type="entry name" value="CBS_dom_sf"/>
</dbReference>
<evidence type="ECO:0000256" key="1">
    <source>
        <dbReference type="ARBA" id="ARBA00022448"/>
    </source>
</evidence>
<keyword evidence="4" id="KW-0129">CBS domain</keyword>
<dbReference type="Pfam" id="PF00571">
    <property type="entry name" value="CBS"/>
    <property type="match status" value="1"/>
</dbReference>
<evidence type="ECO:0000313" key="6">
    <source>
        <dbReference type="EMBL" id="CAF3020302.1"/>
    </source>
</evidence>
<dbReference type="PANTHER" id="PTHR11689:SF136">
    <property type="entry name" value="H(+)_CL(-) EXCHANGE TRANSPORTER 7"/>
    <property type="match status" value="1"/>
</dbReference>
<dbReference type="OrthoDB" id="428525at2759"/>